<protein>
    <recommendedName>
        <fullName evidence="3">Phage tail assembly chaperone</fullName>
    </recommendedName>
</protein>
<reference evidence="1 2" key="1">
    <citation type="submission" date="2015-01" db="EMBL/GenBank/DDBJ databases">
        <title>Genome sequence of the beneficial rhizobacterium Pseudomonas fluorescens 2-79.</title>
        <authorList>
            <person name="Thuermer A."/>
            <person name="Daniel R."/>
        </authorList>
    </citation>
    <scope>NUCLEOTIDE SEQUENCE [LARGE SCALE GENOMIC DNA]</scope>
    <source>
        <strain evidence="1 2">2-79</strain>
    </source>
</reference>
<organism evidence="1 2">
    <name type="scientific">Pseudomonas fluorescens</name>
    <dbReference type="NCBI Taxonomy" id="294"/>
    <lineage>
        <taxon>Bacteria</taxon>
        <taxon>Pseudomonadati</taxon>
        <taxon>Pseudomonadota</taxon>
        <taxon>Gammaproteobacteria</taxon>
        <taxon>Pseudomonadales</taxon>
        <taxon>Pseudomonadaceae</taxon>
        <taxon>Pseudomonas</taxon>
    </lineage>
</organism>
<dbReference type="PATRIC" id="fig|294.125.peg.2634"/>
<evidence type="ECO:0000313" key="2">
    <source>
        <dbReference type="Proteomes" id="UP000032210"/>
    </source>
</evidence>
<comment type="caution">
    <text evidence="1">The sequence shown here is derived from an EMBL/GenBank/DDBJ whole genome shotgun (WGS) entry which is preliminary data.</text>
</comment>
<gene>
    <name evidence="1" type="ORF">PFLU3_25660</name>
</gene>
<name>A0A0D0TIW4_PSEFL</name>
<evidence type="ECO:0008006" key="3">
    <source>
        <dbReference type="Google" id="ProtNLM"/>
    </source>
</evidence>
<sequence length="116" mass="12404">MNLKQLKAKGGIVDGQPVKKEISWTHLDSKTGKEVTDTFTLHIRRQSFGVIERLFSQGESTQSRNASYLAASVSLGTEGDEALSYDDAFGLEPSLGFVILNAVNEVNGTQGGGAKS</sequence>
<dbReference type="AlphaFoldDB" id="A0A0D0TIW4"/>
<dbReference type="EMBL" id="JXCQ01000018">
    <property type="protein sequence ID" value="KIR22014.1"/>
    <property type="molecule type" value="Genomic_DNA"/>
</dbReference>
<evidence type="ECO:0000313" key="1">
    <source>
        <dbReference type="EMBL" id="KIR22014.1"/>
    </source>
</evidence>
<proteinExistence type="predicted"/>
<dbReference type="RefSeq" id="WP_043048865.1">
    <property type="nucleotide sequence ID" value="NZ_JXCQ01000018.1"/>
</dbReference>
<dbReference type="Proteomes" id="UP000032210">
    <property type="component" value="Unassembled WGS sequence"/>
</dbReference>
<dbReference type="Pfam" id="PF16459">
    <property type="entry name" value="Phage_TAC_13"/>
    <property type="match status" value="1"/>
</dbReference>
<accession>A0A0D0TIW4</accession>
<dbReference type="InterPro" id="IPR024410">
    <property type="entry name" value="Phage_TAC_12"/>
</dbReference>